<proteinExistence type="predicted"/>
<feature type="non-terminal residue" evidence="1">
    <location>
        <position position="1"/>
    </location>
</feature>
<keyword evidence="2" id="KW-1185">Reference proteome</keyword>
<organism evidence="1 2">
    <name type="scientific">Trifolium medium</name>
    <dbReference type="NCBI Taxonomy" id="97028"/>
    <lineage>
        <taxon>Eukaryota</taxon>
        <taxon>Viridiplantae</taxon>
        <taxon>Streptophyta</taxon>
        <taxon>Embryophyta</taxon>
        <taxon>Tracheophyta</taxon>
        <taxon>Spermatophyta</taxon>
        <taxon>Magnoliopsida</taxon>
        <taxon>eudicotyledons</taxon>
        <taxon>Gunneridae</taxon>
        <taxon>Pentapetalae</taxon>
        <taxon>rosids</taxon>
        <taxon>fabids</taxon>
        <taxon>Fabales</taxon>
        <taxon>Fabaceae</taxon>
        <taxon>Papilionoideae</taxon>
        <taxon>50 kb inversion clade</taxon>
        <taxon>NPAAA clade</taxon>
        <taxon>Hologalegina</taxon>
        <taxon>IRL clade</taxon>
        <taxon>Trifolieae</taxon>
        <taxon>Trifolium</taxon>
    </lineage>
</organism>
<dbReference type="Proteomes" id="UP000265520">
    <property type="component" value="Unassembled WGS sequence"/>
</dbReference>
<evidence type="ECO:0000313" key="2">
    <source>
        <dbReference type="Proteomes" id="UP000265520"/>
    </source>
</evidence>
<accession>A0A392UX63</accession>
<reference evidence="1 2" key="1">
    <citation type="journal article" date="2018" name="Front. Plant Sci.">
        <title>Red Clover (Trifolium pratense) and Zigzag Clover (T. medium) - A Picture of Genomic Similarities and Differences.</title>
        <authorList>
            <person name="Dluhosova J."/>
            <person name="Istvanek J."/>
            <person name="Nedelnik J."/>
            <person name="Repkova J."/>
        </authorList>
    </citation>
    <scope>NUCLEOTIDE SEQUENCE [LARGE SCALE GENOMIC DNA]</scope>
    <source>
        <strain evidence="2">cv. 10/8</strain>
        <tissue evidence="1">Leaf</tissue>
    </source>
</reference>
<evidence type="ECO:0000313" key="1">
    <source>
        <dbReference type="EMBL" id="MCI80624.1"/>
    </source>
</evidence>
<comment type="caution">
    <text evidence="1">The sequence shown here is derived from an EMBL/GenBank/DDBJ whole genome shotgun (WGS) entry which is preliminary data.</text>
</comment>
<gene>
    <name evidence="1" type="ORF">A2U01_0101895</name>
</gene>
<dbReference type="EMBL" id="LXQA010999813">
    <property type="protein sequence ID" value="MCI80624.1"/>
    <property type="molecule type" value="Genomic_DNA"/>
</dbReference>
<dbReference type="AlphaFoldDB" id="A0A392UX63"/>
<name>A0A392UX63_9FABA</name>
<protein>
    <submittedName>
        <fullName evidence="1">Uncharacterized protein</fullName>
    </submittedName>
</protein>
<sequence length="72" mass="8363">QEDVFVMFASLIMEEKSEVDSLPVVCEFADVFPDDISDLHPKGKSSFLLTYYRELVQSLWHRIGCQLPRLRS</sequence>